<keyword evidence="4 6" id="KW-0472">Membrane</keyword>
<organism evidence="11 12">
    <name type="scientific">Salinisphaera orenii YIM 95161</name>
    <dbReference type="NCBI Taxonomy" id="1051139"/>
    <lineage>
        <taxon>Bacteria</taxon>
        <taxon>Pseudomonadati</taxon>
        <taxon>Pseudomonadota</taxon>
        <taxon>Gammaproteobacteria</taxon>
        <taxon>Salinisphaerales</taxon>
        <taxon>Salinisphaeraceae</taxon>
        <taxon>Salinisphaera</taxon>
    </lineage>
</organism>
<dbReference type="InterPro" id="IPR052165">
    <property type="entry name" value="Membrane_assoc_protease"/>
</dbReference>
<dbReference type="Pfam" id="PF24961">
    <property type="entry name" value="NfeD_membrane"/>
    <property type="match status" value="1"/>
</dbReference>
<accession>A0A423PEG2</accession>
<dbReference type="EMBL" id="AYKF01000132">
    <property type="protein sequence ID" value="ROO23903.1"/>
    <property type="molecule type" value="Genomic_DNA"/>
</dbReference>
<evidence type="ECO:0000256" key="6">
    <source>
        <dbReference type="SAM" id="Phobius"/>
    </source>
</evidence>
<dbReference type="SUPFAM" id="SSF52096">
    <property type="entry name" value="ClpP/crotonase"/>
    <property type="match status" value="1"/>
</dbReference>
<gene>
    <name evidence="11" type="ORF">SAHL_16205</name>
</gene>
<feature type="transmembrane region" description="Helical" evidence="6">
    <location>
        <begin position="350"/>
        <end position="368"/>
    </location>
</feature>
<name>A0A423PEG2_9GAMM</name>
<dbReference type="Gene3D" id="3.90.226.10">
    <property type="entry name" value="2-enoyl-CoA Hydratase, Chain A, domain 1"/>
    <property type="match status" value="1"/>
</dbReference>
<evidence type="ECO:0000256" key="4">
    <source>
        <dbReference type="ARBA" id="ARBA00023136"/>
    </source>
</evidence>
<dbReference type="PANTHER" id="PTHR33507:SF4">
    <property type="entry name" value="NODULATION COMPETITIVENESS PROTEIN NFED"/>
    <property type="match status" value="1"/>
</dbReference>
<feature type="domain" description="NfeD integral membrane" evidence="9">
    <location>
        <begin position="281"/>
        <end position="398"/>
    </location>
</feature>
<reference evidence="11 12" key="1">
    <citation type="submission" date="2013-10" db="EMBL/GenBank/DDBJ databases">
        <title>Salinisphaera halophila YIM 95161 Genome Sequencing.</title>
        <authorList>
            <person name="Lai Q."/>
            <person name="Li C."/>
            <person name="Shao Z."/>
        </authorList>
    </citation>
    <scope>NUCLEOTIDE SEQUENCE [LARGE SCALE GENOMIC DNA]</scope>
    <source>
        <strain evidence="11 12">YIM 95161</strain>
    </source>
</reference>
<evidence type="ECO:0000256" key="2">
    <source>
        <dbReference type="ARBA" id="ARBA00022692"/>
    </source>
</evidence>
<keyword evidence="7" id="KW-0732">Signal</keyword>
<feature type="domain" description="NfeD1b N-terminal" evidence="10">
    <location>
        <begin position="34"/>
        <end position="139"/>
    </location>
</feature>
<evidence type="ECO:0000259" key="9">
    <source>
        <dbReference type="Pfam" id="PF24961"/>
    </source>
</evidence>
<dbReference type="PANTHER" id="PTHR33507">
    <property type="entry name" value="INNER MEMBRANE PROTEIN YBBJ"/>
    <property type="match status" value="1"/>
</dbReference>
<dbReference type="OrthoDB" id="5289056at2"/>
<keyword evidence="2 6" id="KW-0812">Transmembrane</keyword>
<dbReference type="CDD" id="cd07020">
    <property type="entry name" value="Clp_protease_NfeD_1"/>
    <property type="match status" value="1"/>
</dbReference>
<keyword evidence="11" id="KW-0378">Hydrolase</keyword>
<keyword evidence="11" id="KW-0645">Protease</keyword>
<dbReference type="Pfam" id="PF25145">
    <property type="entry name" value="NfeD1b_N"/>
    <property type="match status" value="1"/>
</dbReference>
<feature type="transmembrane region" description="Helical" evidence="6">
    <location>
        <begin position="326"/>
        <end position="343"/>
    </location>
</feature>
<evidence type="ECO:0000256" key="1">
    <source>
        <dbReference type="ARBA" id="ARBA00004141"/>
    </source>
</evidence>
<keyword evidence="3 6" id="KW-1133">Transmembrane helix</keyword>
<protein>
    <submittedName>
        <fullName evidence="11">Serine protease</fullName>
    </submittedName>
</protein>
<dbReference type="InterPro" id="IPR029045">
    <property type="entry name" value="ClpP/crotonase-like_dom_sf"/>
</dbReference>
<dbReference type="Pfam" id="PF01957">
    <property type="entry name" value="NfeD"/>
    <property type="match status" value="1"/>
</dbReference>
<feature type="region of interest" description="Disordered" evidence="5">
    <location>
        <begin position="132"/>
        <end position="180"/>
    </location>
</feature>
<dbReference type="InterPro" id="IPR012340">
    <property type="entry name" value="NA-bd_OB-fold"/>
</dbReference>
<feature type="domain" description="NfeD-like C-terminal" evidence="8">
    <location>
        <begin position="414"/>
        <end position="468"/>
    </location>
</feature>
<sequence>MALCLLALGLLAAGGVLAQNDGAYDAAKNETTAVQEIAIDGAIGPATSDYIRGALTDAAAAGAPLVILRLDTPGGLDGAMREIVQAVLASPVPVAAYVGPAGARAASAGTYILYASHVAAMAPATNLGAATPVSMGGDSPAAPEGDSDGETRDGDSEADRNDADEETTSPPETADNATAKRRKVVNDAVAYIRSLAERRDRNADWAERAVREGVSLSAEAALEAGVVEHVVPASRALLAAIDGTSVETRSGTRRLAVADRAIEVREPGWRTRFLSIITQPTVAYLLFMIGIYGLILEALNPGATVPGVVGGISLLCALFAFQILPVNYAGLALIVLGIGLIVAEAFAPSFGMLGLGGMAAFVFGSIMLMDTDVPGYEIPLGLIGGLATASALLLLLIVVMFMRSRRQRVHTGREGLIGTRCVALEDFDGEGRVRLQGESWLAVCATPVVREQTLVVTAVDGLTVTVEPATDRTFANQSPVENRHGVDP</sequence>
<dbReference type="AlphaFoldDB" id="A0A423PEG2"/>
<evidence type="ECO:0000313" key="11">
    <source>
        <dbReference type="EMBL" id="ROO23903.1"/>
    </source>
</evidence>
<feature type="compositionally biased region" description="Basic and acidic residues" evidence="5">
    <location>
        <begin position="149"/>
        <end position="161"/>
    </location>
</feature>
<evidence type="ECO:0000259" key="8">
    <source>
        <dbReference type="Pfam" id="PF01957"/>
    </source>
</evidence>
<feature type="chain" id="PRO_5019260736" evidence="7">
    <location>
        <begin position="19"/>
        <end position="488"/>
    </location>
</feature>
<feature type="transmembrane region" description="Helical" evidence="6">
    <location>
        <begin position="380"/>
        <end position="401"/>
    </location>
</feature>
<evidence type="ECO:0000259" key="10">
    <source>
        <dbReference type="Pfam" id="PF25145"/>
    </source>
</evidence>
<evidence type="ECO:0000256" key="7">
    <source>
        <dbReference type="SAM" id="SignalP"/>
    </source>
</evidence>
<dbReference type="Proteomes" id="UP000285123">
    <property type="component" value="Unassembled WGS sequence"/>
</dbReference>
<dbReference type="InterPro" id="IPR056739">
    <property type="entry name" value="NfeD_membrane"/>
</dbReference>
<evidence type="ECO:0000256" key="5">
    <source>
        <dbReference type="SAM" id="MobiDB-lite"/>
    </source>
</evidence>
<dbReference type="GO" id="GO:0016020">
    <property type="term" value="C:membrane"/>
    <property type="evidence" value="ECO:0007669"/>
    <property type="project" value="UniProtKB-SubCell"/>
</dbReference>
<dbReference type="GO" id="GO:0008233">
    <property type="term" value="F:peptidase activity"/>
    <property type="evidence" value="ECO:0007669"/>
    <property type="project" value="UniProtKB-KW"/>
</dbReference>
<dbReference type="Gene3D" id="2.40.50.140">
    <property type="entry name" value="Nucleic acid-binding proteins"/>
    <property type="match status" value="1"/>
</dbReference>
<evidence type="ECO:0000313" key="12">
    <source>
        <dbReference type="Proteomes" id="UP000285123"/>
    </source>
</evidence>
<dbReference type="SUPFAM" id="SSF141322">
    <property type="entry name" value="NfeD domain-like"/>
    <property type="match status" value="1"/>
</dbReference>
<feature type="signal peptide" evidence="7">
    <location>
        <begin position="1"/>
        <end position="18"/>
    </location>
</feature>
<dbReference type="InterPro" id="IPR056738">
    <property type="entry name" value="NfeD1b_N"/>
</dbReference>
<comment type="subcellular location">
    <subcellularLocation>
        <location evidence="1">Membrane</location>
        <topology evidence="1">Multi-pass membrane protein</topology>
    </subcellularLocation>
</comment>
<proteinExistence type="predicted"/>
<evidence type="ECO:0000256" key="3">
    <source>
        <dbReference type="ARBA" id="ARBA00022989"/>
    </source>
</evidence>
<dbReference type="GO" id="GO:0006508">
    <property type="term" value="P:proteolysis"/>
    <property type="evidence" value="ECO:0007669"/>
    <property type="project" value="UniProtKB-KW"/>
</dbReference>
<dbReference type="InterPro" id="IPR002810">
    <property type="entry name" value="NfeD-like_C"/>
</dbReference>
<feature type="transmembrane region" description="Helical" evidence="6">
    <location>
        <begin position="273"/>
        <end position="295"/>
    </location>
</feature>
<comment type="caution">
    <text evidence="11">The sequence shown here is derived from an EMBL/GenBank/DDBJ whole genome shotgun (WGS) entry which is preliminary data.</text>
</comment>
<feature type="transmembrane region" description="Helical" evidence="6">
    <location>
        <begin position="302"/>
        <end position="320"/>
    </location>
</feature>